<name>A0ABY1VKK1_9ACTO</name>
<protein>
    <submittedName>
        <fullName evidence="1">DivIVA domain repeat protein</fullName>
    </submittedName>
</protein>
<dbReference type="NCBIfam" id="TIGR03544">
    <property type="entry name" value="DivI1A_domain"/>
    <property type="match status" value="3"/>
</dbReference>
<dbReference type="NCBIfam" id="TIGR03543">
    <property type="entry name" value="divI1A_rptt_fam"/>
    <property type="match status" value="1"/>
</dbReference>
<dbReference type="RefSeq" id="WP_229116730.1">
    <property type="nucleotide sequence ID" value="NZ_UAPQ01000001.1"/>
</dbReference>
<proteinExistence type="predicted"/>
<dbReference type="InterPro" id="IPR019932">
    <property type="entry name" value="CHP03543"/>
</dbReference>
<evidence type="ECO:0000313" key="2">
    <source>
        <dbReference type="Proteomes" id="UP000250006"/>
    </source>
</evidence>
<dbReference type="EMBL" id="UAPQ01000001">
    <property type="protein sequence ID" value="SPT52636.1"/>
    <property type="molecule type" value="Genomic_DNA"/>
</dbReference>
<accession>A0ABY1VKK1</accession>
<organism evidence="1 2">
    <name type="scientific">Actinomyces bovis</name>
    <dbReference type="NCBI Taxonomy" id="1658"/>
    <lineage>
        <taxon>Bacteria</taxon>
        <taxon>Bacillati</taxon>
        <taxon>Actinomycetota</taxon>
        <taxon>Actinomycetes</taxon>
        <taxon>Actinomycetales</taxon>
        <taxon>Actinomycetaceae</taxon>
        <taxon>Actinomyces</taxon>
    </lineage>
</organism>
<dbReference type="InterPro" id="IPR019933">
    <property type="entry name" value="DivIVA_domain"/>
</dbReference>
<sequence>MSQDMFPRTKFRRLGYRPEQVDGYFTTAHEIYEAGELEEMDSEGVRTVAFSVVPGGYDPVAVDSALDRLEAAFLQRRRADFVAEHGRKAWMDRVAQLATTLYPRLLRPAGKRFAPARGKGYLVSEVDDFMDRVAAYFDSAASLSSAEARTITFRAGRGHKGYDEQSVDRYLARVVEVLLSVE</sequence>
<evidence type="ECO:0000313" key="1">
    <source>
        <dbReference type="EMBL" id="SPT52636.1"/>
    </source>
</evidence>
<dbReference type="Proteomes" id="UP000250006">
    <property type="component" value="Unassembled WGS sequence"/>
</dbReference>
<reference evidence="1 2" key="1">
    <citation type="submission" date="2018-06" db="EMBL/GenBank/DDBJ databases">
        <authorList>
            <consortium name="Pathogen Informatics"/>
            <person name="Doyle S."/>
        </authorList>
    </citation>
    <scope>NUCLEOTIDE SEQUENCE [LARGE SCALE GENOMIC DNA]</scope>
    <source>
        <strain evidence="1 2">NCTC11535</strain>
    </source>
</reference>
<keyword evidence="2" id="KW-1185">Reference proteome</keyword>
<comment type="caution">
    <text evidence="1">The sequence shown here is derived from an EMBL/GenBank/DDBJ whole genome shotgun (WGS) entry which is preliminary data.</text>
</comment>
<gene>
    <name evidence="1" type="ORF">NCTC11535_00287</name>
</gene>